<evidence type="ECO:0000259" key="1">
    <source>
        <dbReference type="Pfam" id="PF01936"/>
    </source>
</evidence>
<feature type="domain" description="NYN" evidence="1">
    <location>
        <begin position="6"/>
        <end position="178"/>
    </location>
</feature>
<organism evidence="2 3">
    <name type="scientific">Helicobacter pylori</name>
    <name type="common">Campylobacter pylori</name>
    <dbReference type="NCBI Taxonomy" id="210"/>
    <lineage>
        <taxon>Bacteria</taxon>
        <taxon>Pseudomonadati</taxon>
        <taxon>Campylobacterota</taxon>
        <taxon>Epsilonproteobacteria</taxon>
        <taxon>Campylobacterales</taxon>
        <taxon>Helicobacteraceae</taxon>
        <taxon>Helicobacter</taxon>
    </lineage>
</organism>
<dbReference type="Gene3D" id="3.40.50.1010">
    <property type="entry name" value="5'-nuclease"/>
    <property type="match status" value="1"/>
</dbReference>
<dbReference type="AlphaFoldDB" id="A0AAD1DBX1"/>
<name>A0AAD1DBX1_HELPX</name>
<dbReference type="EMBL" id="AP017632">
    <property type="protein sequence ID" value="BBI22897.1"/>
    <property type="molecule type" value="Genomic_DNA"/>
</dbReference>
<gene>
    <name evidence="2" type="ORF">HPATCC43504_00962</name>
</gene>
<dbReference type="GO" id="GO:0004540">
    <property type="term" value="F:RNA nuclease activity"/>
    <property type="evidence" value="ECO:0007669"/>
    <property type="project" value="InterPro"/>
</dbReference>
<dbReference type="Pfam" id="PF01936">
    <property type="entry name" value="NYN"/>
    <property type="match status" value="1"/>
</dbReference>
<dbReference type="InterPro" id="IPR021139">
    <property type="entry name" value="NYN"/>
</dbReference>
<sequence>MNHTQKTAIFVDFENLRIGVFNKTWKKKGLFFDYNNNPQKVVDFCNLCVFDSYYERDLLNLYRIFFYTAKPLDSHSKKKDILNFLSTLECLNHTALRLGKLVKRGDVEVQKQVDMLLGIDMLEISLKHFVEKVVLIGYDSDMSPALKLARTNGIQTEIILFEDLEQKIESSLTKHCDFIKKVRIEDIYNKLGIKNDNIINRCSE</sequence>
<reference evidence="2 3" key="1">
    <citation type="submission" date="2016-08" db="EMBL/GenBank/DDBJ databases">
        <title>Whole genome shotgun sequence of Helicobacter pylori strain ATCC43504.</title>
        <authorList>
            <person name="Mimuro H."/>
            <person name="Ogura Y."/>
            <person name="Katsura K."/>
            <person name="Hayashi T."/>
        </authorList>
    </citation>
    <scope>NUCLEOTIDE SEQUENCE [LARGE SCALE GENOMIC DNA]</scope>
    <source>
        <strain evidence="3">ATCC 43504</strain>
    </source>
</reference>
<accession>A0AAD1DBX1</accession>
<dbReference type="Proteomes" id="UP000289281">
    <property type="component" value="Chromosome"/>
</dbReference>
<dbReference type="CDD" id="cd18722">
    <property type="entry name" value="PIN_NicB-like"/>
    <property type="match status" value="1"/>
</dbReference>
<dbReference type="RefSeq" id="WP_108168959.1">
    <property type="nucleotide sequence ID" value="NZ_AP017632.1"/>
</dbReference>
<protein>
    <submittedName>
        <fullName evidence="2">NYN domain protein</fullName>
    </submittedName>
</protein>
<proteinExistence type="predicted"/>
<evidence type="ECO:0000313" key="3">
    <source>
        <dbReference type="Proteomes" id="UP000289281"/>
    </source>
</evidence>
<evidence type="ECO:0000313" key="2">
    <source>
        <dbReference type="EMBL" id="BBI22897.1"/>
    </source>
</evidence>